<evidence type="ECO:0000259" key="15">
    <source>
        <dbReference type="Pfam" id="PF09294"/>
    </source>
</evidence>
<dbReference type="GO" id="GO:0004905">
    <property type="term" value="F:type I interferon receptor activity"/>
    <property type="evidence" value="ECO:0007669"/>
    <property type="project" value="TreeGrafter"/>
</dbReference>
<sequence>MRNKPGGMEIIESCTNVTTPFCDVTDVWKQAFETYVLKVQGFRGKAMLFNCTSSALWDFLSFEIVGFTDHINVIVKFPPIAPKIYGEEIQHHLSLCIKEESMGIVKMHEPKINGNTTGNFNYVIDNLIPNTNYCISVYFKPKYLETRIQSPSKCTFLHLDQESGVWLSENHVLKFQ</sequence>
<evidence type="ECO:0000313" key="16">
    <source>
        <dbReference type="Ensembl" id="ENSSDAP00000010515.1"/>
    </source>
</evidence>
<accession>A0A8C9PGV5</accession>
<evidence type="ECO:0000256" key="11">
    <source>
        <dbReference type="ARBA" id="ARBA00023180"/>
    </source>
</evidence>
<keyword evidence="10" id="KW-0675">Receptor</keyword>
<dbReference type="Pfam" id="PF09294">
    <property type="entry name" value="Interfer-bind"/>
    <property type="match status" value="1"/>
</dbReference>
<dbReference type="GO" id="GO:0005886">
    <property type="term" value="C:plasma membrane"/>
    <property type="evidence" value="ECO:0007669"/>
    <property type="project" value="UniProtKB-SubCell"/>
</dbReference>
<dbReference type="AlphaFoldDB" id="A0A8C9PGV5"/>
<keyword evidence="17" id="KW-1185">Reference proteome</keyword>
<dbReference type="Proteomes" id="UP000694422">
    <property type="component" value="Unplaced"/>
</dbReference>
<dbReference type="InterPro" id="IPR013783">
    <property type="entry name" value="Ig-like_fold"/>
</dbReference>
<dbReference type="PANTHER" id="PTHR20859">
    <property type="entry name" value="INTERFERON/INTERLEUKIN RECEPTOR"/>
    <property type="match status" value="1"/>
</dbReference>
<dbReference type="FunFam" id="2.60.40.10:FF:000909">
    <property type="entry name" value="Interferon alpha/beta receptor 2"/>
    <property type="match status" value="1"/>
</dbReference>
<reference evidence="16" key="1">
    <citation type="submission" date="2025-08" db="UniProtKB">
        <authorList>
            <consortium name="Ensembl"/>
        </authorList>
    </citation>
    <scope>IDENTIFICATION</scope>
</reference>
<dbReference type="InterPro" id="IPR015373">
    <property type="entry name" value="Interferon/interleukin_rcp_dom"/>
</dbReference>
<evidence type="ECO:0000256" key="14">
    <source>
        <dbReference type="ARBA" id="ARBA00076545"/>
    </source>
</evidence>
<evidence type="ECO:0000256" key="1">
    <source>
        <dbReference type="ARBA" id="ARBA00004251"/>
    </source>
</evidence>
<evidence type="ECO:0000256" key="4">
    <source>
        <dbReference type="ARBA" id="ARBA00022553"/>
    </source>
</evidence>
<dbReference type="Ensembl" id="ENSSDAT00000011929.1">
    <property type="protein sequence ID" value="ENSSDAP00000010515.1"/>
    <property type="gene ID" value="ENSSDAG00000009497.1"/>
</dbReference>
<dbReference type="GO" id="GO:0005615">
    <property type="term" value="C:extracellular space"/>
    <property type="evidence" value="ECO:0007669"/>
    <property type="project" value="UniProtKB-ARBA"/>
</dbReference>
<keyword evidence="7" id="KW-1133">Transmembrane helix</keyword>
<keyword evidence="4" id="KW-0597">Phosphoprotein</keyword>
<keyword evidence="5" id="KW-0812">Transmembrane</keyword>
<dbReference type="InterPro" id="IPR050650">
    <property type="entry name" value="Type-II_Cytokine-TF_Rcpt"/>
</dbReference>
<protein>
    <recommendedName>
        <fullName evidence="13">Interferon alpha/beta receptor 2</fullName>
    </recommendedName>
    <alternativeName>
        <fullName evidence="14">Type I interferon receptor 2</fullName>
    </alternativeName>
</protein>
<evidence type="ECO:0000313" key="17">
    <source>
        <dbReference type="Proteomes" id="UP000694422"/>
    </source>
</evidence>
<comment type="subcellular location">
    <subcellularLocation>
        <location evidence="1">Cell membrane</location>
        <topology evidence="1">Single-pass type I membrane protein</topology>
    </subcellularLocation>
</comment>
<keyword evidence="6" id="KW-0732">Signal</keyword>
<dbReference type="SUPFAM" id="SSF49265">
    <property type="entry name" value="Fibronectin type III"/>
    <property type="match status" value="2"/>
</dbReference>
<dbReference type="GO" id="GO:0042018">
    <property type="term" value="F:interleukin-22 receptor activity"/>
    <property type="evidence" value="ECO:0007669"/>
    <property type="project" value="TreeGrafter"/>
</dbReference>
<organism evidence="16 17">
    <name type="scientific">Spermophilus dauricus</name>
    <name type="common">Daurian ground squirrel</name>
    <dbReference type="NCBI Taxonomy" id="99837"/>
    <lineage>
        <taxon>Eukaryota</taxon>
        <taxon>Metazoa</taxon>
        <taxon>Chordata</taxon>
        <taxon>Craniata</taxon>
        <taxon>Vertebrata</taxon>
        <taxon>Euteleostomi</taxon>
        <taxon>Mammalia</taxon>
        <taxon>Eutheria</taxon>
        <taxon>Euarchontoglires</taxon>
        <taxon>Glires</taxon>
        <taxon>Rodentia</taxon>
        <taxon>Sciuromorpha</taxon>
        <taxon>Sciuridae</taxon>
        <taxon>Xerinae</taxon>
        <taxon>Marmotini</taxon>
        <taxon>Spermophilus</taxon>
    </lineage>
</organism>
<keyword evidence="8" id="KW-0472">Membrane</keyword>
<evidence type="ECO:0000256" key="12">
    <source>
        <dbReference type="ARBA" id="ARBA00057968"/>
    </source>
</evidence>
<evidence type="ECO:0000256" key="10">
    <source>
        <dbReference type="ARBA" id="ARBA00023170"/>
    </source>
</evidence>
<feature type="domain" description="Interferon/interleukin receptor" evidence="15">
    <location>
        <begin position="62"/>
        <end position="156"/>
    </location>
</feature>
<evidence type="ECO:0000256" key="3">
    <source>
        <dbReference type="ARBA" id="ARBA00022475"/>
    </source>
</evidence>
<keyword evidence="3" id="KW-1003">Cell membrane</keyword>
<dbReference type="Gene3D" id="2.60.40.10">
    <property type="entry name" value="Immunoglobulins"/>
    <property type="match status" value="2"/>
</dbReference>
<dbReference type="PANTHER" id="PTHR20859:SF84">
    <property type="entry name" value="INTERFERON ALPHA_BETA RECEPTOR 2"/>
    <property type="match status" value="1"/>
</dbReference>
<evidence type="ECO:0000256" key="5">
    <source>
        <dbReference type="ARBA" id="ARBA00022692"/>
    </source>
</evidence>
<evidence type="ECO:0000256" key="7">
    <source>
        <dbReference type="ARBA" id="ARBA00022989"/>
    </source>
</evidence>
<comment type="similarity">
    <text evidence="2">Belongs to the type II cytokine receptor family.</text>
</comment>
<evidence type="ECO:0000256" key="6">
    <source>
        <dbReference type="ARBA" id="ARBA00022729"/>
    </source>
</evidence>
<evidence type="ECO:0000256" key="8">
    <source>
        <dbReference type="ARBA" id="ARBA00023136"/>
    </source>
</evidence>
<comment type="function">
    <text evidence="12">Together with IFNAR1, forms the heterodimeric receptor for type I interferons (including interferons alpha, beta, epsilon, omega and kappa). Type I interferon binding activates the JAK-STAT signaling cascade, resulting in transcriptional activation or repression of interferon-regulated genes that encode the effectors of the interferon response. Mechanistically, type I interferon-binding brings the IFNAR1 and IFNAR2 subunits into close proximity with one another, driving their associated Janus kinases (JAKs) (TYK2 bound to IFNAR1 and JAK1 bound to IFNAR2) to cross-phosphorylate one another. The activated kinases phosphorylate specific tyrosine residues on the intracellular domains of IFNAR1 and IFNAR2, forming docking sites for the STAT transcription factors (STAT1, STAT2 and STAT). STAT proteins are then phosphorylated by the JAKs, promoting their translocation into the nucleus to regulate expression of interferon-regulated genes.</text>
</comment>
<evidence type="ECO:0000256" key="2">
    <source>
        <dbReference type="ARBA" id="ARBA00005399"/>
    </source>
</evidence>
<keyword evidence="9" id="KW-1015">Disulfide bond</keyword>
<dbReference type="InterPro" id="IPR036116">
    <property type="entry name" value="FN3_sf"/>
</dbReference>
<keyword evidence="11" id="KW-0325">Glycoprotein</keyword>
<reference evidence="16" key="2">
    <citation type="submission" date="2025-09" db="UniProtKB">
        <authorList>
            <consortium name="Ensembl"/>
        </authorList>
    </citation>
    <scope>IDENTIFICATION</scope>
</reference>
<evidence type="ECO:0000256" key="9">
    <source>
        <dbReference type="ARBA" id="ARBA00023157"/>
    </source>
</evidence>
<name>A0A8C9PGV5_SPEDA</name>
<evidence type="ECO:0000256" key="13">
    <source>
        <dbReference type="ARBA" id="ARBA00068670"/>
    </source>
</evidence>
<proteinExistence type="inferred from homology"/>